<name>A0A822XW17_NELNU</name>
<dbReference type="Proteomes" id="UP000607653">
    <property type="component" value="Unassembled WGS sequence"/>
</dbReference>
<proteinExistence type="predicted"/>
<gene>
    <name evidence="1" type="ORF">HUJ06_024659</name>
</gene>
<accession>A0A822XW17</accession>
<dbReference type="AlphaFoldDB" id="A0A822XW17"/>
<evidence type="ECO:0000313" key="2">
    <source>
        <dbReference type="Proteomes" id="UP000607653"/>
    </source>
</evidence>
<keyword evidence="2" id="KW-1185">Reference proteome</keyword>
<evidence type="ECO:0000313" key="1">
    <source>
        <dbReference type="EMBL" id="DAD23196.1"/>
    </source>
</evidence>
<dbReference type="EMBL" id="DUZY01000001">
    <property type="protein sequence ID" value="DAD23196.1"/>
    <property type="molecule type" value="Genomic_DNA"/>
</dbReference>
<organism evidence="1 2">
    <name type="scientific">Nelumbo nucifera</name>
    <name type="common">Sacred lotus</name>
    <dbReference type="NCBI Taxonomy" id="4432"/>
    <lineage>
        <taxon>Eukaryota</taxon>
        <taxon>Viridiplantae</taxon>
        <taxon>Streptophyta</taxon>
        <taxon>Embryophyta</taxon>
        <taxon>Tracheophyta</taxon>
        <taxon>Spermatophyta</taxon>
        <taxon>Magnoliopsida</taxon>
        <taxon>Proteales</taxon>
        <taxon>Nelumbonaceae</taxon>
        <taxon>Nelumbo</taxon>
    </lineage>
</organism>
<sequence length="58" mass="6514">MLIGCFELKALNEAFEVFCNKQIAGISSAEIFAIFCDRILKKGAEIQFKQSNLKNQNS</sequence>
<comment type="caution">
    <text evidence="1">The sequence shown here is derived from an EMBL/GenBank/DDBJ whole genome shotgun (WGS) entry which is preliminary data.</text>
</comment>
<protein>
    <submittedName>
        <fullName evidence="1">Uncharacterized protein</fullName>
    </submittedName>
</protein>
<reference evidence="1 2" key="1">
    <citation type="journal article" date="2020" name="Mol. Biol. Evol.">
        <title>Distinct Expression and Methylation Patterns for Genes with Different Fates following a Single Whole-Genome Duplication in Flowering Plants.</title>
        <authorList>
            <person name="Shi T."/>
            <person name="Rahmani R.S."/>
            <person name="Gugger P.F."/>
            <person name="Wang M."/>
            <person name="Li H."/>
            <person name="Zhang Y."/>
            <person name="Li Z."/>
            <person name="Wang Q."/>
            <person name="Van de Peer Y."/>
            <person name="Marchal K."/>
            <person name="Chen J."/>
        </authorList>
    </citation>
    <scope>NUCLEOTIDE SEQUENCE [LARGE SCALE GENOMIC DNA]</scope>
    <source>
        <tissue evidence="1">Leaf</tissue>
    </source>
</reference>